<protein>
    <submittedName>
        <fullName evidence="1">DUF523 domain-containing protein</fullName>
    </submittedName>
</protein>
<comment type="caution">
    <text evidence="1">The sequence shown here is derived from an EMBL/GenBank/DDBJ whole genome shotgun (WGS) entry which is preliminary data.</text>
</comment>
<evidence type="ECO:0000313" key="1">
    <source>
        <dbReference type="EMBL" id="MBF8808287.1"/>
    </source>
</evidence>
<name>A0A931B2Z5_9ENTE</name>
<keyword evidence="2" id="KW-1185">Reference proteome</keyword>
<evidence type="ECO:0000313" key="2">
    <source>
        <dbReference type="Proteomes" id="UP000637757"/>
    </source>
</evidence>
<gene>
    <name evidence="1" type="ORF">IC227_08235</name>
</gene>
<organism evidence="1 2">
    <name type="scientific">Enterococcus lacertideformus</name>
    <dbReference type="NCBI Taxonomy" id="2771493"/>
    <lineage>
        <taxon>Bacteria</taxon>
        <taxon>Bacillati</taxon>
        <taxon>Bacillota</taxon>
        <taxon>Bacilli</taxon>
        <taxon>Lactobacillales</taxon>
        <taxon>Enterococcaceae</taxon>
        <taxon>Enterococcus</taxon>
    </lineage>
</organism>
<dbReference type="Proteomes" id="UP000637757">
    <property type="component" value="Unassembled WGS sequence"/>
</dbReference>
<dbReference type="AlphaFoldDB" id="A0A931B2Z5"/>
<sequence>MIGISSCLGGVLCRYDGQEKLIPQLKKLVDEGKAVMICPEVMGGLLIPRSPAEIVGGDGFDVWNNQAKVITKKGEDVTHAYQKGAILAYQKLKEQGINIVILKAKSPSCGSTSIYDGNFSGKLIAGTGVATAYFIQKKMTVLSDEEWLKLRGEQNGNRENESNERTF</sequence>
<reference evidence="1" key="1">
    <citation type="submission" date="2020-09" db="EMBL/GenBank/DDBJ databases">
        <title>Genomic insights into the novelty and pathogenicity of a unique biofilm-forming Enterococcus sp. bacteria (Enterococcus lacertideformus) identified in reptiles.</title>
        <authorList>
            <person name="Agius J.E."/>
            <person name="Phalen D.N."/>
            <person name="Rose K."/>
            <person name="Eden J.-S."/>
        </authorList>
    </citation>
    <scope>NUCLEOTIDE SEQUENCE</scope>
    <source>
        <strain evidence="1">PHRS 0518</strain>
    </source>
</reference>
<dbReference type="InterPro" id="IPR007553">
    <property type="entry name" value="2-thiour_desulf"/>
</dbReference>
<accession>A0A931B2Z5</accession>
<dbReference type="EMBL" id="JADAKE010000017">
    <property type="protein sequence ID" value="MBF8808287.1"/>
    <property type="molecule type" value="Genomic_DNA"/>
</dbReference>
<dbReference type="PANTHER" id="PTHR30087:SF1">
    <property type="entry name" value="HYPOTHETICAL CYTOSOLIC PROTEIN"/>
    <property type="match status" value="1"/>
</dbReference>
<dbReference type="PANTHER" id="PTHR30087">
    <property type="entry name" value="INNER MEMBRANE PROTEIN"/>
    <property type="match status" value="1"/>
</dbReference>
<dbReference type="Pfam" id="PF04463">
    <property type="entry name" value="2-thiour_desulf"/>
    <property type="match status" value="1"/>
</dbReference>
<proteinExistence type="predicted"/>